<gene>
    <name evidence="3" type="ORF">GCM10022214_04000</name>
</gene>
<proteinExistence type="predicted"/>
<evidence type="ECO:0000313" key="4">
    <source>
        <dbReference type="Proteomes" id="UP001500683"/>
    </source>
</evidence>
<feature type="domain" description="Transposase IS204/IS1001/IS1096/IS1165 zinc-finger" evidence="2">
    <location>
        <begin position="44"/>
        <end position="87"/>
    </location>
</feature>
<name>A0ABP7UZD7_9ACTN</name>
<dbReference type="PANTHER" id="PTHR33498:SF1">
    <property type="entry name" value="TRANSPOSASE FOR INSERTION SEQUENCE ELEMENT IS1557"/>
    <property type="match status" value="1"/>
</dbReference>
<dbReference type="Pfam" id="PF14690">
    <property type="entry name" value="Zn_ribbon_ISL3"/>
    <property type="match status" value="1"/>
</dbReference>
<organism evidence="3 4">
    <name type="scientific">Actinomadura miaoliensis</name>
    <dbReference type="NCBI Taxonomy" id="430685"/>
    <lineage>
        <taxon>Bacteria</taxon>
        <taxon>Bacillati</taxon>
        <taxon>Actinomycetota</taxon>
        <taxon>Actinomycetes</taxon>
        <taxon>Streptosporangiales</taxon>
        <taxon>Thermomonosporaceae</taxon>
        <taxon>Actinomadura</taxon>
    </lineage>
</organism>
<protein>
    <recommendedName>
        <fullName evidence="2">Transposase IS204/IS1001/IS1096/IS1165 zinc-finger domain-containing protein</fullName>
    </recommendedName>
</protein>
<sequence>MRRRATEACCLHLFCPALKDLRVLDVVERGDTVRIAARTSATEASCPKCGVSSARVHSRYRRKLWDLAACGGPLMIALEVRRFFCGEPACEREIFAEQIDGLAERHPRRTGALRGLDRGGPGWPRRCPHGRHGRRAGGPTCRSTLPRMLRALPDPQVG</sequence>
<dbReference type="InterPro" id="IPR047951">
    <property type="entry name" value="Transpos_ISL3"/>
</dbReference>
<evidence type="ECO:0000259" key="2">
    <source>
        <dbReference type="Pfam" id="PF14690"/>
    </source>
</evidence>
<feature type="compositionally biased region" description="Basic residues" evidence="1">
    <location>
        <begin position="126"/>
        <end position="135"/>
    </location>
</feature>
<dbReference type="RefSeq" id="WP_425549360.1">
    <property type="nucleotide sequence ID" value="NZ_BAAAZG010000001.1"/>
</dbReference>
<comment type="caution">
    <text evidence="3">The sequence shown here is derived from an EMBL/GenBank/DDBJ whole genome shotgun (WGS) entry which is preliminary data.</text>
</comment>
<reference evidence="4" key="1">
    <citation type="journal article" date="2019" name="Int. J. Syst. Evol. Microbiol.">
        <title>The Global Catalogue of Microorganisms (GCM) 10K type strain sequencing project: providing services to taxonomists for standard genome sequencing and annotation.</title>
        <authorList>
            <consortium name="The Broad Institute Genomics Platform"/>
            <consortium name="The Broad Institute Genome Sequencing Center for Infectious Disease"/>
            <person name="Wu L."/>
            <person name="Ma J."/>
        </authorList>
    </citation>
    <scope>NUCLEOTIDE SEQUENCE [LARGE SCALE GENOMIC DNA]</scope>
    <source>
        <strain evidence="4">JCM 16702</strain>
    </source>
</reference>
<evidence type="ECO:0000313" key="3">
    <source>
        <dbReference type="EMBL" id="GAA4055831.1"/>
    </source>
</evidence>
<dbReference type="EMBL" id="BAAAZG010000001">
    <property type="protein sequence ID" value="GAA4055831.1"/>
    <property type="molecule type" value="Genomic_DNA"/>
</dbReference>
<keyword evidence="4" id="KW-1185">Reference proteome</keyword>
<accession>A0ABP7UZD7</accession>
<dbReference type="PANTHER" id="PTHR33498">
    <property type="entry name" value="TRANSPOSASE FOR INSERTION SEQUENCE ELEMENT IS1557"/>
    <property type="match status" value="1"/>
</dbReference>
<dbReference type="Proteomes" id="UP001500683">
    <property type="component" value="Unassembled WGS sequence"/>
</dbReference>
<feature type="region of interest" description="Disordered" evidence="1">
    <location>
        <begin position="110"/>
        <end position="140"/>
    </location>
</feature>
<evidence type="ECO:0000256" key="1">
    <source>
        <dbReference type="SAM" id="MobiDB-lite"/>
    </source>
</evidence>
<dbReference type="InterPro" id="IPR029261">
    <property type="entry name" value="Transposase_Znf"/>
</dbReference>